<keyword evidence="1" id="KW-0645">Protease</keyword>
<evidence type="ECO:0000313" key="6">
    <source>
        <dbReference type="Proteomes" id="UP000014136"/>
    </source>
</evidence>
<dbReference type="PATRIC" id="fig|1139996.3.peg.2327"/>
<evidence type="ECO:0000256" key="1">
    <source>
        <dbReference type="ARBA" id="ARBA00022670"/>
    </source>
</evidence>
<dbReference type="HOGENOM" id="CLU_045680_4_2_9"/>
<keyword evidence="2" id="KW-0378">Hydrolase</keyword>
<comment type="caution">
    <text evidence="5">The sequence shown here is derived from an EMBL/GenBank/DDBJ whole genome shotgun (WGS) entry which is preliminary data.</text>
</comment>
<proteinExistence type="predicted"/>
<dbReference type="SUPFAM" id="SSF63817">
    <property type="entry name" value="Sortase"/>
    <property type="match status" value="1"/>
</dbReference>
<dbReference type="Gene3D" id="2.40.260.10">
    <property type="entry name" value="Sortase"/>
    <property type="match status" value="1"/>
</dbReference>
<organism evidence="5 6">
    <name type="scientific">Enterococcus saccharolyticus subsp. saccharolyticus ATCC 43076</name>
    <dbReference type="NCBI Taxonomy" id="1139996"/>
    <lineage>
        <taxon>Bacteria</taxon>
        <taxon>Bacillati</taxon>
        <taxon>Bacillota</taxon>
        <taxon>Bacilli</taxon>
        <taxon>Lactobacillales</taxon>
        <taxon>Enterococcaceae</taxon>
        <taxon>Enterococcus</taxon>
    </lineage>
</organism>
<sequence>MKKKSKIKNLVINLLIVLLILLGLALIFNNKIKNFIIEKQSDKYTISHVSRENIVENANKEASFDFEAVESVSAEKVLQAQMKQTELPVIAGVAIPSVAINLPIFKGLGNEGLWYGAGTFRPDQVMGEGNYALASHRLEESDLLFSHLDQVAIGDVVYLTDLEHVYTYKVTVSTRIDPTQVEVVEDVPGKKMVTLITCGEASAVTRWMVQGELVQVTAMDQATEAMLAAFQMAQKTY</sequence>
<keyword evidence="3" id="KW-0788">Thiol protease</keyword>
<dbReference type="InterPro" id="IPR005754">
    <property type="entry name" value="Sortase"/>
</dbReference>
<gene>
    <name evidence="5" type="ORF">OMQ_02372</name>
</gene>
<dbReference type="InterPro" id="IPR023365">
    <property type="entry name" value="Sortase_dom-sf"/>
</dbReference>
<evidence type="ECO:0000256" key="3">
    <source>
        <dbReference type="ARBA" id="ARBA00022807"/>
    </source>
</evidence>
<evidence type="ECO:0000256" key="4">
    <source>
        <dbReference type="PIRSR" id="PIRSR605754-1"/>
    </source>
</evidence>
<dbReference type="CDD" id="cd06165">
    <property type="entry name" value="Sortase_A"/>
    <property type="match status" value="1"/>
</dbReference>
<dbReference type="InterPro" id="IPR042007">
    <property type="entry name" value="Sortase_A"/>
</dbReference>
<evidence type="ECO:0000256" key="2">
    <source>
        <dbReference type="ARBA" id="ARBA00022801"/>
    </source>
</evidence>
<feature type="active site" description="Acyl-thioester intermediate" evidence="4">
    <location>
        <position position="198"/>
    </location>
</feature>
<dbReference type="NCBIfam" id="TIGR01076">
    <property type="entry name" value="sortase_fam"/>
    <property type="match status" value="1"/>
</dbReference>
<reference evidence="5 6" key="1">
    <citation type="submission" date="2013-03" db="EMBL/GenBank/DDBJ databases">
        <title>The Genome Sequence of Enterococcus saccharolyticus ATCC_43076 (Illumina only assembly).</title>
        <authorList>
            <consortium name="The Broad Institute Genomics Platform"/>
            <consortium name="The Broad Institute Genome Sequencing Center for Infectious Disease"/>
            <person name="Earl A."/>
            <person name="Russ C."/>
            <person name="Gilmore M."/>
            <person name="Surin D."/>
            <person name="Walker B."/>
            <person name="Young S."/>
            <person name="Zeng Q."/>
            <person name="Gargeya S."/>
            <person name="Fitzgerald M."/>
            <person name="Haas B."/>
            <person name="Abouelleil A."/>
            <person name="Allen A.W."/>
            <person name="Alvarado L."/>
            <person name="Arachchi H.M."/>
            <person name="Berlin A.M."/>
            <person name="Chapman S.B."/>
            <person name="Gainer-Dewar J."/>
            <person name="Goldberg J."/>
            <person name="Griggs A."/>
            <person name="Gujja S."/>
            <person name="Hansen M."/>
            <person name="Howarth C."/>
            <person name="Imamovic A."/>
            <person name="Ireland A."/>
            <person name="Larimer J."/>
            <person name="McCowan C."/>
            <person name="Murphy C."/>
            <person name="Pearson M."/>
            <person name="Poon T.W."/>
            <person name="Priest M."/>
            <person name="Roberts A."/>
            <person name="Saif S."/>
            <person name="Shea T."/>
            <person name="Sisk P."/>
            <person name="Sykes S."/>
            <person name="Wortman J."/>
            <person name="Nusbaum C."/>
            <person name="Birren B."/>
        </authorList>
    </citation>
    <scope>NUCLEOTIDE SEQUENCE [LARGE SCALE GENOMIC DNA]</scope>
    <source>
        <strain evidence="5 6">ATCC 43076</strain>
    </source>
</reference>
<dbReference type="eggNOG" id="COG3764">
    <property type="taxonomic scope" value="Bacteria"/>
</dbReference>
<feature type="active site" description="Proton donor/acceptor" evidence="4">
    <location>
        <position position="136"/>
    </location>
</feature>
<dbReference type="Pfam" id="PF04203">
    <property type="entry name" value="Sortase"/>
    <property type="match status" value="1"/>
</dbReference>
<dbReference type="EMBL" id="AHYT01000012">
    <property type="protein sequence ID" value="EOT25902.1"/>
    <property type="molecule type" value="Genomic_DNA"/>
</dbReference>
<dbReference type="OrthoDB" id="1648028at2"/>
<dbReference type="GO" id="GO:0008234">
    <property type="term" value="F:cysteine-type peptidase activity"/>
    <property type="evidence" value="ECO:0007669"/>
    <property type="project" value="UniProtKB-KW"/>
</dbReference>
<evidence type="ECO:0008006" key="7">
    <source>
        <dbReference type="Google" id="ProtNLM"/>
    </source>
</evidence>
<dbReference type="GO" id="GO:0006508">
    <property type="term" value="P:proteolysis"/>
    <property type="evidence" value="ECO:0007669"/>
    <property type="project" value="UniProtKB-KW"/>
</dbReference>
<accession>S0J110</accession>
<name>S0J110_9ENTE</name>
<dbReference type="RefSeq" id="WP_016176125.1">
    <property type="nucleotide sequence ID" value="NZ_KE136391.1"/>
</dbReference>
<evidence type="ECO:0000313" key="5">
    <source>
        <dbReference type="EMBL" id="EOT25902.1"/>
    </source>
</evidence>
<dbReference type="AlphaFoldDB" id="S0J110"/>
<keyword evidence="6" id="KW-1185">Reference proteome</keyword>
<protein>
    <recommendedName>
        <fullName evidence="7">Sortase</fullName>
    </recommendedName>
</protein>
<dbReference type="Proteomes" id="UP000014136">
    <property type="component" value="Unassembled WGS sequence"/>
</dbReference>
<dbReference type="STRING" id="41997.RV16_GL000081"/>